<sequence length="35" mass="3979">MDDIDKYSILGLIFGCPLKDEIAESVSLHQEKRTI</sequence>
<dbReference type="Proteomes" id="UP000254876">
    <property type="component" value="Unassembled WGS sequence"/>
</dbReference>
<comment type="caution">
    <text evidence="1">The sequence shown here is derived from an EMBL/GenBank/DDBJ whole genome shotgun (WGS) entry which is preliminary data.</text>
</comment>
<dbReference type="EMBL" id="UFYD01000001">
    <property type="protein sequence ID" value="STD11599.1"/>
    <property type="molecule type" value="Genomic_DNA"/>
</dbReference>
<proteinExistence type="predicted"/>
<organism evidence="1 2">
    <name type="scientific">Elizabethkingia anophelis</name>
    <dbReference type="NCBI Taxonomy" id="1117645"/>
    <lineage>
        <taxon>Bacteria</taxon>
        <taxon>Pseudomonadati</taxon>
        <taxon>Bacteroidota</taxon>
        <taxon>Flavobacteriia</taxon>
        <taxon>Flavobacteriales</taxon>
        <taxon>Weeksellaceae</taxon>
        <taxon>Elizabethkingia</taxon>
    </lineage>
</organism>
<dbReference type="AlphaFoldDB" id="A0A7Z7PY22"/>
<accession>A0A7Z7PY22</accession>
<protein>
    <submittedName>
        <fullName evidence="1">Uncharacterized protein</fullName>
    </submittedName>
</protein>
<evidence type="ECO:0000313" key="2">
    <source>
        <dbReference type="Proteomes" id="UP000254876"/>
    </source>
</evidence>
<reference evidence="1 2" key="1">
    <citation type="submission" date="2018-06" db="EMBL/GenBank/DDBJ databases">
        <authorList>
            <consortium name="Pathogen Informatics"/>
            <person name="Doyle S."/>
        </authorList>
    </citation>
    <scope>NUCLEOTIDE SEQUENCE [LARGE SCALE GENOMIC DNA]</scope>
    <source>
        <strain evidence="1 2">NCTC10588</strain>
    </source>
</reference>
<name>A0A7Z7PY22_9FLAO</name>
<gene>
    <name evidence="1" type="ORF">NCTC10588_03445</name>
</gene>
<evidence type="ECO:0000313" key="1">
    <source>
        <dbReference type="EMBL" id="STD11599.1"/>
    </source>
</evidence>